<protein>
    <submittedName>
        <fullName evidence="2">Uncharacterized protein</fullName>
    </submittedName>
</protein>
<dbReference type="AlphaFoldDB" id="A0A8K0GET3"/>
<feature type="non-terminal residue" evidence="2">
    <location>
        <position position="1"/>
    </location>
</feature>
<feature type="compositionally biased region" description="Basic and acidic residues" evidence="1">
    <location>
        <begin position="629"/>
        <end position="641"/>
    </location>
</feature>
<feature type="compositionally biased region" description="Basic and acidic residues" evidence="1">
    <location>
        <begin position="190"/>
        <end position="224"/>
    </location>
</feature>
<feature type="region of interest" description="Disordered" evidence="1">
    <location>
        <begin position="188"/>
        <end position="224"/>
    </location>
</feature>
<feature type="region of interest" description="Disordered" evidence="1">
    <location>
        <begin position="847"/>
        <end position="871"/>
    </location>
</feature>
<evidence type="ECO:0000256" key="1">
    <source>
        <dbReference type="SAM" id="MobiDB-lite"/>
    </source>
</evidence>
<comment type="caution">
    <text evidence="2">The sequence shown here is derived from an EMBL/GenBank/DDBJ whole genome shotgun (WGS) entry which is preliminary data.</text>
</comment>
<gene>
    <name evidence="2" type="ORF">ILUMI_07003</name>
</gene>
<feature type="region of interest" description="Disordered" evidence="1">
    <location>
        <begin position="497"/>
        <end position="516"/>
    </location>
</feature>
<evidence type="ECO:0000313" key="3">
    <source>
        <dbReference type="Proteomes" id="UP000801492"/>
    </source>
</evidence>
<organism evidence="2 3">
    <name type="scientific">Ignelater luminosus</name>
    <name type="common">Cucubano</name>
    <name type="synonym">Pyrophorus luminosus</name>
    <dbReference type="NCBI Taxonomy" id="2038154"/>
    <lineage>
        <taxon>Eukaryota</taxon>
        <taxon>Metazoa</taxon>
        <taxon>Ecdysozoa</taxon>
        <taxon>Arthropoda</taxon>
        <taxon>Hexapoda</taxon>
        <taxon>Insecta</taxon>
        <taxon>Pterygota</taxon>
        <taxon>Neoptera</taxon>
        <taxon>Endopterygota</taxon>
        <taxon>Coleoptera</taxon>
        <taxon>Polyphaga</taxon>
        <taxon>Elateriformia</taxon>
        <taxon>Elateroidea</taxon>
        <taxon>Elateridae</taxon>
        <taxon>Agrypninae</taxon>
        <taxon>Pyrophorini</taxon>
        <taxon>Ignelater</taxon>
    </lineage>
</organism>
<feature type="compositionally biased region" description="Basic and acidic residues" evidence="1">
    <location>
        <begin position="1169"/>
        <end position="1188"/>
    </location>
</feature>
<keyword evidence="3" id="KW-1185">Reference proteome</keyword>
<feature type="region of interest" description="Disordered" evidence="1">
    <location>
        <begin position="429"/>
        <end position="453"/>
    </location>
</feature>
<feature type="compositionally biased region" description="Basic and acidic residues" evidence="1">
    <location>
        <begin position="701"/>
        <end position="713"/>
    </location>
</feature>
<feature type="region of interest" description="Disordered" evidence="1">
    <location>
        <begin position="527"/>
        <end position="560"/>
    </location>
</feature>
<feature type="region of interest" description="Disordered" evidence="1">
    <location>
        <begin position="26"/>
        <end position="66"/>
    </location>
</feature>
<evidence type="ECO:0000313" key="2">
    <source>
        <dbReference type="EMBL" id="KAF2899172.1"/>
    </source>
</evidence>
<accession>A0A8K0GET3</accession>
<feature type="region of interest" description="Disordered" evidence="1">
    <location>
        <begin position="675"/>
        <end position="738"/>
    </location>
</feature>
<dbReference type="EMBL" id="VTPC01003002">
    <property type="protein sequence ID" value="KAF2899172.1"/>
    <property type="molecule type" value="Genomic_DNA"/>
</dbReference>
<feature type="region of interest" description="Disordered" evidence="1">
    <location>
        <begin position="602"/>
        <end position="641"/>
    </location>
</feature>
<feature type="compositionally biased region" description="Basic and acidic residues" evidence="1">
    <location>
        <begin position="849"/>
        <end position="871"/>
    </location>
</feature>
<dbReference type="OrthoDB" id="20872at2759"/>
<reference evidence="2" key="1">
    <citation type="submission" date="2019-08" db="EMBL/GenBank/DDBJ databases">
        <title>The genome of the North American firefly Photinus pyralis.</title>
        <authorList>
            <consortium name="Photinus pyralis genome working group"/>
            <person name="Fallon T.R."/>
            <person name="Sander Lower S.E."/>
            <person name="Weng J.-K."/>
        </authorList>
    </citation>
    <scope>NUCLEOTIDE SEQUENCE</scope>
    <source>
        <strain evidence="2">TRF0915ILg1</strain>
        <tissue evidence="2">Whole body</tissue>
    </source>
</reference>
<sequence length="1188" mass="132340">MGAILTRNSTRFFGGGFLFFNRNRSKSEKSASASPQDDDDSLDTDGFREDQYLLETPTPGEDSAIAGRSSYLGEYQYDRQSVGGDEIELQGVTAFDDAHQYYQHQARLFSGERKRLASTEDLDVDALVTPDKKDEITELSEETTSKLLPSKPLDYDDLTGVVRVGLDSYKIIECDPERPSMLKIKSVISPEEKGAKDSKRSEDWERKEARRVERLHGGAGKDKVRTEDGAYLKTTPEKKTRITFKDEAPNLKTTRAHLDNGDIMITREVLGFTQANDHQSVVFKAETSEVTGITGPKGESKFTYASKDHSDKGERVPIVTENFPRDIIKGDVTQITRGTSPIDKKGITPTPDPSPITSSGRHGTPTLELVIGHKEVRTREASAIAENRLTLYGTRDVEISIKSQSHISVTTTRRDSSGMETSERVDVGMTASAGTGESRSPEPEEISTPPTEKQDVYIIPPTEVITEIPIKKREETVNFSGTQQIYTYESIESKIDSTIGSPASEESISHHITDTGISLTRGTITDTMTSPVRHAPGFTPGPLTTGFISDTTEQEENELTDAGLSPIQADEFPATAADLEEATQYTDAGTSPVEFPVDTSEAATLTDKIETKDASNSPTRPEESATAEKIQKDDEILSKRRSSGEVKAKIKLIEEQVSKSPTHLDFIRKKRDIVDSEDEISSIKEEEALRGSTETLAQLEDDTKYLSDSDRIDAQPSEISSEEVPSKSEETSKLYSVSTPAKHIGPKIAELQKIFSKSSDHEDSGDEEYIPKKTFPQKTTKVVTVEKTPIPSVTQRTEDEPAVYDVVPHISEVIRNIEKRIATEATEKGVSSPKHLIKVRFGDKSTSSKVEDIPKRAADTRKTEDDKKITTEEPEIEFKTVKDTKMMFEEIISKSSKEGTPVKKFKKTEIKTKELEILPTQPITTETQYSQEEITRRMTAIEKQIVQPPVRTEKETIIQKLSDSFEQELEKPSEGPCDEPICEKIVVKHKLPPTDIEIYKTVSKEDMLLPEELAVHKQTDGDIITPPKTPATFPYSETSQEMILKAEKAAITEIINIELTSQIAQDTTVKPTPILETAYTKKIVLNDKLQKSAQDTRVPATQTVHPDVISVEDVTITEIITQDKPEKPKERSKVYPLEEKIEEPVEAKVVTKIIKKLIHEEKVEEVEEVPTKEIIKDEKPEEPKEPAK</sequence>
<feature type="region of interest" description="Disordered" evidence="1">
    <location>
        <begin position="1167"/>
        <end position="1188"/>
    </location>
</feature>
<name>A0A8K0GET3_IGNLU</name>
<proteinExistence type="predicted"/>
<dbReference type="Proteomes" id="UP000801492">
    <property type="component" value="Unassembled WGS sequence"/>
</dbReference>
<feature type="compositionally biased region" description="Polar residues" evidence="1">
    <location>
        <begin position="497"/>
        <end position="506"/>
    </location>
</feature>
<feature type="region of interest" description="Disordered" evidence="1">
    <location>
        <begin position="337"/>
        <end position="364"/>
    </location>
</feature>